<feature type="compositionally biased region" description="Low complexity" evidence="17">
    <location>
        <begin position="1506"/>
        <end position="1516"/>
    </location>
</feature>
<sequence>MKMVDDGSDFSDAYVAGGASKTKKVGSLGLESGGGWRDERVSLNPSQRPAAPMDSVFCSVSLDSLDDLNITPPDWTGAYHGSIMSFRLIPPLPFLLRTCLIPQHPTRRLPLHSPFHQTAAPKAAPKPKAAAKPKTATAAAAAAGKKKKVLQEHDTNGASSADEAYGMEDDDHVPEMRIPSATKKTKAKSASETYVKLSQLEHVLKRPDTYIGSIEAVTQQMWVFDPDTTGGTGGTLVNRQTTFVPGLYKIFDEILVNAADNKAKNAEMSYIKVTINREDKKIVVENDGPGIPIEEHKTEKVWIPEMIFGTLLTSSNYDDEEEKVTGGRNGYGAKLANIYSTEFVVETATSNDMKTYKQTFKNNMGTKGKPIVKDITKAQDYTRVSMIGFRVITFYPDLARFGMTEFDDDTVALLTKRVYDMAGIIKGVNVYLNGKKLSLKNFKQYVEMYTAAIEAASKPSTKKSGENEDMVESLDLVGVDPLAAGKKNSVIYGQFGQWEVAFALSDGQFTQVSYCNSIATTKGGTHVNYIADQIVSGLVDLIKKKNKAAPVKAFQIKNHLSVFINCKIPNPSFDSQTKENMTLSVSKFGAKFKCVLDDDFLKKVARSGVIDNVLNWAKFKQDQMLKKTDGHKRSRITGLVKLEDANNAGTRNGSKCTLILTEGDSAKALAVSGLAVVGRDNYGVFPLRGKLLNVREAAGKALLDNAEIQAIKQILGLQQGKVYTDVDSLRYGKLMIMADQDHDGSHIKGLIINFLDYWFPSLLKLKGFLLEFITPIVKATKGNKELSFFTIPQYEHWKEETDDGRGWRIKYFKGLGTSDARDAVKYFGNMDKHRLPFRPSTQEERELIDMAFNKKKADNRKEWLRGFVPGTYLDHSIAEVPIEDFINKELILFSMADNVRSIPSVIDGFKPGQRKVLFGCFKRKLTQEIKVGQLGGYVAEHSAYHHGEMSLQGTIIGLAQQFVGSNNLNILDPNGQFGTRLQGGKDAASARYIFTNVSSITRSVFHPADDSVLEYLNDDGQSIEPSWYIPIIPMALVNGSEGIGTGWSSSVPNYNPTDIVANLRRKMRGEEMEPMHPWYRGFKVSNANRLCKSSSNIDLNINDWRPQGTIEKTEKDGYVSTGHIERLDDATVEITELPIRTWTQTYKEMLESWVVGTEKSPALIKDYKEYHTDTTVHFIITLTEKGKDAISKEGLEKCFKMQNKISISNMVMFDSQGKIKKYATPEEVLDDFYDVRLEYYHKRKAFLVDELTNIHDKLSNQARFISMMISKPKQLTLDNRSTADIVQELRAKGFRPFPKVQKAAVAGVQADAEEDADADAGMDSDYDYLLSMALRSLTKEKIQRLEAECKTKHDDLNTLLALSPKDLWSNDLETFAAQWEQLLEHDSVAHEKASRAAKAKGKGTKKGKKAAAYSEDEEDVYGDEEDFVYKPKPTKRAPVVKKLKTLPSDDGKDDFGVEAKELVVKKVSEESRSFLLHKRMLTHSASGAQSATPAPVAMDVDDLAAKPKPAAAVSKAGAKKRVVDASSEADDTPKKKAKPAPKPKKQVALSDDDDDIDASFAKPVKAPIAKKAAARLDDSDDDDDTPIIKKKVVVAKMKPKASPKAAAKSKPKAAVKSKQLTLSDDDSDAGSSIHIESAAKVAPKARAARAASTKAKAKAAYMELSDEDDGGDGDDASDFNGSD</sequence>
<dbReference type="EC" id="5.6.2.2" evidence="5 16"/>
<comment type="function">
    <text evidence="14 16">Control of topological states of DNA by transient breakage and subsequent rejoining of DNA strands. Topoisomerase II makes double-strand breaks.</text>
</comment>
<dbReference type="Gene3D" id="3.30.1360.40">
    <property type="match status" value="1"/>
</dbReference>
<proteinExistence type="inferred from homology"/>
<evidence type="ECO:0000256" key="12">
    <source>
        <dbReference type="ARBA" id="ARBA00023125"/>
    </source>
</evidence>
<dbReference type="InterPro" id="IPR013506">
    <property type="entry name" value="Topo_IIA_bsu_dom2"/>
</dbReference>
<evidence type="ECO:0000313" key="20">
    <source>
        <dbReference type="EMBL" id="SGY14848.1"/>
    </source>
</evidence>
<evidence type="ECO:0000256" key="4">
    <source>
        <dbReference type="ARBA" id="ARBA00011080"/>
    </source>
</evidence>
<keyword evidence="10" id="KW-0460">Magnesium</keyword>
<dbReference type="PROSITE" id="PS50880">
    <property type="entry name" value="TOPRIM"/>
    <property type="match status" value="1"/>
</dbReference>
<evidence type="ECO:0000259" key="18">
    <source>
        <dbReference type="PROSITE" id="PS50880"/>
    </source>
</evidence>
<dbReference type="PRINTS" id="PR01158">
    <property type="entry name" value="TOPISMRASEII"/>
</dbReference>
<dbReference type="InterPro" id="IPR001241">
    <property type="entry name" value="Topo_IIA"/>
</dbReference>
<evidence type="ECO:0000256" key="13">
    <source>
        <dbReference type="ARBA" id="ARBA00023235"/>
    </source>
</evidence>
<evidence type="ECO:0000256" key="2">
    <source>
        <dbReference type="ARBA" id="ARBA00001913"/>
    </source>
</evidence>
<feature type="region of interest" description="Disordered" evidence="17">
    <location>
        <begin position="1506"/>
        <end position="1562"/>
    </location>
</feature>
<dbReference type="Gene3D" id="3.30.1490.30">
    <property type="match status" value="1"/>
</dbReference>
<feature type="compositionally biased region" description="Low complexity" evidence="17">
    <location>
        <begin position="118"/>
        <end position="143"/>
    </location>
</feature>
<evidence type="ECO:0000313" key="21">
    <source>
        <dbReference type="Proteomes" id="UP000249464"/>
    </source>
</evidence>
<feature type="region of interest" description="Disordered" evidence="17">
    <location>
        <begin position="1567"/>
        <end position="1586"/>
    </location>
</feature>
<dbReference type="InterPro" id="IPR003594">
    <property type="entry name" value="HATPase_dom"/>
</dbReference>
<comment type="similarity">
    <text evidence="4 16">Belongs to the type II topoisomerase family.</text>
</comment>
<accession>A0A2X0LVM3</accession>
<dbReference type="GO" id="GO:0005524">
    <property type="term" value="F:ATP binding"/>
    <property type="evidence" value="ECO:0007669"/>
    <property type="project" value="UniProtKB-UniRule"/>
</dbReference>
<evidence type="ECO:0000256" key="9">
    <source>
        <dbReference type="ARBA" id="ARBA00022840"/>
    </source>
</evidence>
<dbReference type="SMART" id="SM00434">
    <property type="entry name" value="TOP4c"/>
    <property type="match status" value="1"/>
</dbReference>
<dbReference type="FunFam" id="3.30.230.10:FF:000008">
    <property type="entry name" value="DNA topoisomerase 2"/>
    <property type="match status" value="1"/>
</dbReference>
<dbReference type="GO" id="GO:0005634">
    <property type="term" value="C:nucleus"/>
    <property type="evidence" value="ECO:0007669"/>
    <property type="project" value="TreeGrafter"/>
</dbReference>
<gene>
    <name evidence="20" type="primary">BQ5605_C013g07129</name>
    <name evidence="20" type="ORF">BQ5605_C013G07129</name>
</gene>
<comment type="catalytic activity">
    <reaction evidence="1 15 16">
        <text>ATP-dependent breakage, passage and rejoining of double-stranded DNA.</text>
        <dbReference type="EC" id="5.6.2.2"/>
    </reaction>
</comment>
<dbReference type="Gene3D" id="3.30.230.10">
    <property type="match status" value="1"/>
</dbReference>
<dbReference type="Pfam" id="PF02518">
    <property type="entry name" value="HATPase_c"/>
    <property type="match status" value="1"/>
</dbReference>
<dbReference type="SUPFAM" id="SSF55874">
    <property type="entry name" value="ATPase domain of HSP90 chaperone/DNA topoisomerase II/histidine kinase"/>
    <property type="match status" value="1"/>
</dbReference>
<dbReference type="InterPro" id="IPR013757">
    <property type="entry name" value="Topo_IIA_A_a_sf"/>
</dbReference>
<feature type="domain" description="Topo IIA-type catalytic" evidence="19">
    <location>
        <begin position="902"/>
        <end position="1372"/>
    </location>
</feature>
<comment type="subunit">
    <text evidence="16">Homodimer.</text>
</comment>
<name>A0A2X0LVM3_9BASI</name>
<protein>
    <recommendedName>
        <fullName evidence="6 16">DNA topoisomerase 2</fullName>
        <ecNumber evidence="5 16">5.6.2.2</ecNumber>
    </recommendedName>
</protein>
<dbReference type="SUPFAM" id="SSF54211">
    <property type="entry name" value="Ribosomal protein S5 domain 2-like"/>
    <property type="match status" value="1"/>
</dbReference>
<organism evidence="20 21">
    <name type="scientific">Microbotryum silenes-dioicae</name>
    <dbReference type="NCBI Taxonomy" id="796604"/>
    <lineage>
        <taxon>Eukaryota</taxon>
        <taxon>Fungi</taxon>
        <taxon>Dikarya</taxon>
        <taxon>Basidiomycota</taxon>
        <taxon>Pucciniomycotina</taxon>
        <taxon>Microbotryomycetes</taxon>
        <taxon>Microbotryales</taxon>
        <taxon>Microbotryaceae</taxon>
        <taxon>Microbotryum</taxon>
    </lineage>
</organism>
<reference evidence="20 21" key="1">
    <citation type="submission" date="2016-11" db="EMBL/GenBank/DDBJ databases">
        <authorList>
            <person name="Jaros S."/>
            <person name="Januszkiewicz K."/>
            <person name="Wedrychowicz H."/>
        </authorList>
    </citation>
    <scope>NUCLEOTIDE SEQUENCE [LARGE SCALE GENOMIC DNA]</scope>
</reference>
<evidence type="ECO:0000259" key="19">
    <source>
        <dbReference type="PROSITE" id="PS52040"/>
    </source>
</evidence>
<evidence type="ECO:0000256" key="17">
    <source>
        <dbReference type="SAM" id="MobiDB-lite"/>
    </source>
</evidence>
<dbReference type="SUPFAM" id="SSF56719">
    <property type="entry name" value="Type II DNA topoisomerase"/>
    <property type="match status" value="1"/>
</dbReference>
<feature type="region of interest" description="Disordered" evidence="17">
    <location>
        <begin position="1592"/>
        <end position="1683"/>
    </location>
</feature>
<evidence type="ECO:0000256" key="11">
    <source>
        <dbReference type="ARBA" id="ARBA00023029"/>
    </source>
</evidence>
<dbReference type="PROSITE" id="PS00177">
    <property type="entry name" value="TOPOISOMERASE_II"/>
    <property type="match status" value="1"/>
</dbReference>
<feature type="compositionally biased region" description="Basic residues" evidence="17">
    <location>
        <begin position="1535"/>
        <end position="1545"/>
    </location>
</feature>
<dbReference type="Proteomes" id="UP000249464">
    <property type="component" value="Unassembled WGS sequence"/>
</dbReference>
<dbReference type="GO" id="GO:0000712">
    <property type="term" value="P:resolution of meiotic recombination intermediates"/>
    <property type="evidence" value="ECO:0007669"/>
    <property type="project" value="TreeGrafter"/>
</dbReference>
<dbReference type="InterPro" id="IPR031660">
    <property type="entry name" value="TOPRIM_C"/>
</dbReference>
<dbReference type="FunFam" id="3.90.199.10:FF:000002">
    <property type="entry name" value="DNA topoisomerase 2"/>
    <property type="match status" value="1"/>
</dbReference>
<dbReference type="Gene3D" id="3.40.50.670">
    <property type="match status" value="1"/>
</dbReference>
<evidence type="ECO:0000256" key="16">
    <source>
        <dbReference type="RuleBase" id="RU362094"/>
    </source>
</evidence>
<dbReference type="InterPro" id="IPR020568">
    <property type="entry name" value="Ribosomal_Su5_D2-typ_SF"/>
</dbReference>
<evidence type="ECO:0000256" key="14">
    <source>
        <dbReference type="ARBA" id="ARBA00053943"/>
    </source>
</evidence>
<feature type="active site" description="O-(5'-phospho-DNA)-tyrosine intermediate" evidence="15">
    <location>
        <position position="992"/>
    </location>
</feature>
<evidence type="ECO:0000256" key="7">
    <source>
        <dbReference type="ARBA" id="ARBA00022723"/>
    </source>
</evidence>
<dbReference type="FunFam" id="3.30.1490.30:FF:000001">
    <property type="entry name" value="DNA topoisomerase 2"/>
    <property type="match status" value="1"/>
</dbReference>
<dbReference type="SMART" id="SM00433">
    <property type="entry name" value="TOP2c"/>
    <property type="match status" value="1"/>
</dbReference>
<comment type="cofactor">
    <cofactor evidence="2">
        <name>Ca(2+)</name>
        <dbReference type="ChEBI" id="CHEBI:29108"/>
    </cofactor>
</comment>
<dbReference type="InterPro" id="IPR013759">
    <property type="entry name" value="Topo_IIA_B_C"/>
</dbReference>
<dbReference type="Pfam" id="PF01751">
    <property type="entry name" value="Toprim"/>
    <property type="match status" value="1"/>
</dbReference>
<evidence type="ECO:0000256" key="6">
    <source>
        <dbReference type="ARBA" id="ARBA00019635"/>
    </source>
</evidence>
<dbReference type="InterPro" id="IPR013760">
    <property type="entry name" value="Topo_IIA-like_dom_sf"/>
</dbReference>
<dbReference type="InterPro" id="IPR002205">
    <property type="entry name" value="Topo_IIA_dom_A"/>
</dbReference>
<keyword evidence="9 16" id="KW-0067">ATP-binding</keyword>
<dbReference type="Pfam" id="PF00521">
    <property type="entry name" value="DNA_topoisoIV"/>
    <property type="match status" value="1"/>
</dbReference>
<dbReference type="PROSITE" id="PS52040">
    <property type="entry name" value="TOPO_IIA"/>
    <property type="match status" value="1"/>
</dbReference>
<dbReference type="GO" id="GO:0046872">
    <property type="term" value="F:metal ion binding"/>
    <property type="evidence" value="ECO:0007669"/>
    <property type="project" value="UniProtKB-KW"/>
</dbReference>
<dbReference type="PANTHER" id="PTHR10169:SF38">
    <property type="entry name" value="DNA TOPOISOMERASE 2"/>
    <property type="match status" value="1"/>
</dbReference>
<dbReference type="InterPro" id="IPR018522">
    <property type="entry name" value="TopoIIA_CS"/>
</dbReference>
<keyword evidence="21" id="KW-1185">Reference proteome</keyword>
<evidence type="ECO:0000256" key="15">
    <source>
        <dbReference type="PROSITE-ProRule" id="PRU01384"/>
    </source>
</evidence>
<dbReference type="FunFam" id="3.40.50.670:FF:000001">
    <property type="entry name" value="DNA topoisomerase 2"/>
    <property type="match status" value="2"/>
</dbReference>
<dbReference type="FunFam" id="3.30.565.10:FF:000004">
    <property type="entry name" value="DNA topoisomerase 2"/>
    <property type="match status" value="1"/>
</dbReference>
<dbReference type="InterPro" id="IPR006171">
    <property type="entry name" value="TOPRIM_dom"/>
</dbReference>
<dbReference type="GO" id="GO:0003677">
    <property type="term" value="F:DNA binding"/>
    <property type="evidence" value="ECO:0007669"/>
    <property type="project" value="UniProtKB-UniRule"/>
</dbReference>
<dbReference type="Gene3D" id="1.10.268.10">
    <property type="entry name" value="Topoisomerase, domain 3"/>
    <property type="match status" value="1"/>
</dbReference>
<keyword evidence="7" id="KW-0479">Metal-binding</keyword>
<dbReference type="CDD" id="cd00187">
    <property type="entry name" value="TOP4c"/>
    <property type="match status" value="1"/>
</dbReference>
<comment type="cofactor">
    <cofactor evidence="3">
        <name>Mg(2+)</name>
        <dbReference type="ChEBI" id="CHEBI:18420"/>
    </cofactor>
</comment>
<dbReference type="FunFam" id="3.30.1360.40:FF:000003">
    <property type="entry name" value="DNA topoisomerase 2"/>
    <property type="match status" value="1"/>
</dbReference>
<dbReference type="InterPro" id="IPR001154">
    <property type="entry name" value="TopoII_euk"/>
</dbReference>
<dbReference type="GO" id="GO:0000819">
    <property type="term" value="P:sister chromatid segregation"/>
    <property type="evidence" value="ECO:0007669"/>
    <property type="project" value="TreeGrafter"/>
</dbReference>
<feature type="region of interest" description="Disordered" evidence="17">
    <location>
        <begin position="118"/>
        <end position="167"/>
    </location>
</feature>
<dbReference type="Pfam" id="PF00204">
    <property type="entry name" value="DNA_gyraseB"/>
    <property type="match status" value="1"/>
</dbReference>
<evidence type="ECO:0000256" key="10">
    <source>
        <dbReference type="ARBA" id="ARBA00022842"/>
    </source>
</evidence>
<dbReference type="PRINTS" id="PR00418">
    <property type="entry name" value="TPI2FAMILY"/>
</dbReference>
<dbReference type="CDD" id="cd03481">
    <property type="entry name" value="TopoIIA_Trans_ScTopoIIA"/>
    <property type="match status" value="1"/>
</dbReference>
<dbReference type="InterPro" id="IPR014721">
    <property type="entry name" value="Ribsml_uS5_D2-typ_fold_subgr"/>
</dbReference>
<dbReference type="STRING" id="796604.A0A2X0LVM3"/>
<dbReference type="PANTHER" id="PTHR10169">
    <property type="entry name" value="DNA TOPOISOMERASE/GYRASE"/>
    <property type="match status" value="1"/>
</dbReference>
<dbReference type="InterPro" id="IPR036890">
    <property type="entry name" value="HATPase_C_sf"/>
</dbReference>
<dbReference type="Gene3D" id="3.30.565.10">
    <property type="entry name" value="Histidine kinase-like ATPase, C-terminal domain"/>
    <property type="match status" value="1"/>
</dbReference>
<feature type="region of interest" description="Disordered" evidence="17">
    <location>
        <begin position="25"/>
        <end position="50"/>
    </location>
</feature>
<dbReference type="EMBL" id="FQNC01000013">
    <property type="protein sequence ID" value="SGY14848.1"/>
    <property type="molecule type" value="Genomic_DNA"/>
</dbReference>
<feature type="compositionally biased region" description="Basic residues" evidence="17">
    <location>
        <begin position="1592"/>
        <end position="1615"/>
    </location>
</feature>
<dbReference type="InterPro" id="IPR034157">
    <property type="entry name" value="TOPRIM_TopoII"/>
</dbReference>
<evidence type="ECO:0000256" key="5">
    <source>
        <dbReference type="ARBA" id="ARBA00012895"/>
    </source>
</evidence>
<dbReference type="GO" id="GO:0003918">
    <property type="term" value="F:DNA topoisomerase type II (double strand cut, ATP-hydrolyzing) activity"/>
    <property type="evidence" value="ECO:0007669"/>
    <property type="project" value="UniProtKB-UniRule"/>
</dbReference>
<keyword evidence="11 15" id="KW-0799">Topoisomerase</keyword>
<dbReference type="CDD" id="cd03365">
    <property type="entry name" value="TOPRIM_TopoIIA"/>
    <property type="match status" value="1"/>
</dbReference>
<dbReference type="InterPro" id="IPR013758">
    <property type="entry name" value="Topo_IIA_A/C_ab"/>
</dbReference>
<keyword evidence="8 16" id="KW-0547">Nucleotide-binding</keyword>
<evidence type="ECO:0000256" key="8">
    <source>
        <dbReference type="ARBA" id="ARBA00022741"/>
    </source>
</evidence>
<dbReference type="GO" id="GO:0006265">
    <property type="term" value="P:DNA topological change"/>
    <property type="evidence" value="ECO:0007669"/>
    <property type="project" value="UniProtKB-UniRule"/>
</dbReference>
<keyword evidence="12 15" id="KW-0238">DNA-binding</keyword>
<evidence type="ECO:0000256" key="3">
    <source>
        <dbReference type="ARBA" id="ARBA00001946"/>
    </source>
</evidence>
<evidence type="ECO:0000256" key="1">
    <source>
        <dbReference type="ARBA" id="ARBA00000185"/>
    </source>
</evidence>
<feature type="compositionally biased region" description="Acidic residues" evidence="17">
    <location>
        <begin position="1664"/>
        <end position="1677"/>
    </location>
</feature>
<dbReference type="Pfam" id="PF16898">
    <property type="entry name" value="TOPRIM_C"/>
    <property type="match status" value="1"/>
</dbReference>
<keyword evidence="13 15" id="KW-0413">Isomerase</keyword>
<dbReference type="InterPro" id="IPR050634">
    <property type="entry name" value="DNA_Topoisomerase_II"/>
</dbReference>
<dbReference type="Gene3D" id="3.90.199.10">
    <property type="entry name" value="Topoisomerase II, domain 5"/>
    <property type="match status" value="1"/>
</dbReference>
<dbReference type="CDD" id="cd16930">
    <property type="entry name" value="HATPase_TopII-like"/>
    <property type="match status" value="1"/>
</dbReference>
<feature type="compositionally biased region" description="Low complexity" evidence="17">
    <location>
        <begin position="1638"/>
        <end position="1660"/>
    </location>
</feature>
<feature type="domain" description="Toprim" evidence="18">
    <location>
        <begin position="656"/>
        <end position="775"/>
    </location>
</feature>